<protein>
    <submittedName>
        <fullName evidence="2">Uncharacterized protein</fullName>
    </submittedName>
</protein>
<dbReference type="AlphaFoldDB" id="G7ZGT3"/>
<geneLocation type="plasmid" evidence="2 3">
    <name>AZO_p4</name>
</geneLocation>
<feature type="compositionally biased region" description="Basic and acidic residues" evidence="1">
    <location>
        <begin position="1"/>
        <end position="12"/>
    </location>
</feature>
<feature type="region of interest" description="Disordered" evidence="1">
    <location>
        <begin position="1"/>
        <end position="26"/>
    </location>
</feature>
<evidence type="ECO:0000313" key="2">
    <source>
        <dbReference type="EMBL" id="CBS90512.1"/>
    </source>
</evidence>
<dbReference type="HOGENOM" id="CLU_2912473_0_0_5"/>
<accession>G7ZGT3</accession>
<evidence type="ECO:0000256" key="1">
    <source>
        <dbReference type="SAM" id="MobiDB-lite"/>
    </source>
</evidence>
<dbReference type="EMBL" id="FQ311872">
    <property type="protein sequence ID" value="CBS90512.1"/>
    <property type="molecule type" value="Genomic_DNA"/>
</dbReference>
<organism evidence="2 3">
    <name type="scientific">Azospirillum lipoferum (strain 4B)</name>
    <dbReference type="NCBI Taxonomy" id="862719"/>
    <lineage>
        <taxon>Bacteria</taxon>
        <taxon>Pseudomonadati</taxon>
        <taxon>Pseudomonadota</taxon>
        <taxon>Alphaproteobacteria</taxon>
        <taxon>Rhodospirillales</taxon>
        <taxon>Azospirillaceae</taxon>
        <taxon>Azospirillum</taxon>
    </lineage>
</organism>
<keyword evidence="3" id="KW-1185">Reference proteome</keyword>
<dbReference type="Proteomes" id="UP000005667">
    <property type="component" value="Plasmid AZO_p4"/>
</dbReference>
<name>G7ZGT3_AZOL4</name>
<proteinExistence type="predicted"/>
<dbReference type="KEGG" id="ali:AZOLI_p40110"/>
<evidence type="ECO:0000313" key="3">
    <source>
        <dbReference type="Proteomes" id="UP000005667"/>
    </source>
</evidence>
<sequence>MRRPQGRYDPDLRPLTPTPLPRGERGCPQCQAARLFANAKCVNPLAPGGEGDGSAGTLGQA</sequence>
<reference evidence="3" key="1">
    <citation type="journal article" date="2011" name="PLoS Genet.">
        <title>Azospirillum genomes reveal transition of bacteria from aquatic to terrestrial environments.</title>
        <authorList>
            <person name="Wisniewski-Dye F."/>
            <person name="Borziak K."/>
            <person name="Khalsa-Moyers G."/>
            <person name="Alexandre G."/>
            <person name="Sukharnikov L.O."/>
            <person name="Wuichet K."/>
            <person name="Hurst G.B."/>
            <person name="McDonald W.H."/>
            <person name="Robertson J.S."/>
            <person name="Barbe V."/>
            <person name="Calteau A."/>
            <person name="Rouy Z."/>
            <person name="Mangenot S."/>
            <person name="Prigent-Combaret C."/>
            <person name="Normand P."/>
            <person name="Boyer M."/>
            <person name="Siguier P."/>
            <person name="Dessaux Y."/>
            <person name="Elmerich C."/>
            <person name="Condemine G."/>
            <person name="Krishnen G."/>
            <person name="Kennedy I."/>
            <person name="Paterson A.H."/>
            <person name="Gonzalez V."/>
            <person name="Mavingui P."/>
            <person name="Zhulin I.B."/>
        </authorList>
    </citation>
    <scope>NUCLEOTIDE SEQUENCE [LARGE SCALE GENOMIC DNA]</scope>
    <source>
        <strain evidence="3">4B</strain>
    </source>
</reference>
<keyword evidence="2" id="KW-0614">Plasmid</keyword>
<gene>
    <name evidence="2" type="ordered locus">AZOLI_p40110</name>
</gene>